<dbReference type="PANTHER" id="PTHR11851">
    <property type="entry name" value="METALLOPROTEASE"/>
    <property type="match status" value="1"/>
</dbReference>
<organism evidence="3 4">
    <name type="scientific">Arundinibacter roseus</name>
    <dbReference type="NCBI Taxonomy" id="2070510"/>
    <lineage>
        <taxon>Bacteria</taxon>
        <taxon>Pseudomonadati</taxon>
        <taxon>Bacteroidota</taxon>
        <taxon>Cytophagia</taxon>
        <taxon>Cytophagales</taxon>
        <taxon>Spirosomataceae</taxon>
        <taxon>Arundinibacter</taxon>
    </lineage>
</organism>
<dbReference type="Proteomes" id="UP000295706">
    <property type="component" value="Unassembled WGS sequence"/>
</dbReference>
<proteinExistence type="predicted"/>
<dbReference type="InterPro" id="IPR007863">
    <property type="entry name" value="Peptidase_M16_C"/>
</dbReference>
<dbReference type="InterPro" id="IPR050361">
    <property type="entry name" value="MPP/UQCRC_Complex"/>
</dbReference>
<dbReference type="Pfam" id="PF00675">
    <property type="entry name" value="Peptidase_M16"/>
    <property type="match status" value="1"/>
</dbReference>
<dbReference type="Gene3D" id="3.30.830.10">
    <property type="entry name" value="Metalloenzyme, LuxS/M16 peptidase-like"/>
    <property type="match status" value="2"/>
</dbReference>
<evidence type="ECO:0000259" key="1">
    <source>
        <dbReference type="Pfam" id="PF00675"/>
    </source>
</evidence>
<keyword evidence="4" id="KW-1185">Reference proteome</keyword>
<evidence type="ECO:0000313" key="4">
    <source>
        <dbReference type="Proteomes" id="UP000295706"/>
    </source>
</evidence>
<feature type="domain" description="Peptidase M16 N-terminal" evidence="1">
    <location>
        <begin position="47"/>
        <end position="152"/>
    </location>
</feature>
<comment type="caution">
    <text evidence="3">The sequence shown here is derived from an EMBL/GenBank/DDBJ whole genome shotgun (WGS) entry which is preliminary data.</text>
</comment>
<sequence length="429" mass="48488">MHLDRTIAPPYRVIQRINLPPIETFPLANGLPLHVINIGEQPVVRLECIFEGGAWHESTPGASYFAIKMLSEGTHAHSSAQISAAFDRIGAFLELSHSFDRASLVVYCLTRFLPEVLPLVQELIQEAAFPDKEWEDLRNITLQNHRVNWEKNAFRATSFFRKNIFGESHPYGRSQTEVSITNLEKAKAIQHYDTFIRHKPYRIVLAGKVGEAEIGHVNAVLGNSNDLITPIQPLSAPNSLVPADEAKNLLIERPESIQSSIRFGKRLFTRNHPDYFKMLVTNEILGGYFGSRLMKNIREEKGLTYGISSNITTFRKEGYFMIGTDVKKEFTQQTLDEIYKEINILQTEPVPSDELQTVKNFMAGEFAGSLNTAFDVADRQKILIMDGLPSDFFEQYVDQIHATTADDVLQIARQYLDPESMTEIVVGGK</sequence>
<dbReference type="SUPFAM" id="SSF63411">
    <property type="entry name" value="LuxS/MPP-like metallohydrolase"/>
    <property type="match status" value="2"/>
</dbReference>
<dbReference type="InterPro" id="IPR011249">
    <property type="entry name" value="Metalloenz_LuxS/M16"/>
</dbReference>
<dbReference type="PANTHER" id="PTHR11851:SF224">
    <property type="entry name" value="PROCESSING PROTEASE"/>
    <property type="match status" value="1"/>
</dbReference>
<gene>
    <name evidence="3" type="ORF">EZE20_01575</name>
</gene>
<protein>
    <submittedName>
        <fullName evidence="3">Insulinase family protein</fullName>
    </submittedName>
</protein>
<feature type="domain" description="Peptidase M16 C-terminal" evidence="2">
    <location>
        <begin position="203"/>
        <end position="360"/>
    </location>
</feature>
<dbReference type="GO" id="GO:0046872">
    <property type="term" value="F:metal ion binding"/>
    <property type="evidence" value="ECO:0007669"/>
    <property type="project" value="InterPro"/>
</dbReference>
<dbReference type="OrthoDB" id="9811314at2"/>
<accession>A0A4R4KL46</accession>
<evidence type="ECO:0000259" key="2">
    <source>
        <dbReference type="Pfam" id="PF05193"/>
    </source>
</evidence>
<dbReference type="InterPro" id="IPR011765">
    <property type="entry name" value="Pept_M16_N"/>
</dbReference>
<dbReference type="EMBL" id="SMJU01000001">
    <property type="protein sequence ID" value="TDB69050.1"/>
    <property type="molecule type" value="Genomic_DNA"/>
</dbReference>
<dbReference type="Pfam" id="PF05193">
    <property type="entry name" value="Peptidase_M16_C"/>
    <property type="match status" value="1"/>
</dbReference>
<name>A0A4R4KL46_9BACT</name>
<evidence type="ECO:0000313" key="3">
    <source>
        <dbReference type="EMBL" id="TDB69050.1"/>
    </source>
</evidence>
<dbReference type="RefSeq" id="WP_132113760.1">
    <property type="nucleotide sequence ID" value="NZ_SMJU01000001.1"/>
</dbReference>
<reference evidence="3 4" key="1">
    <citation type="submission" date="2019-02" db="EMBL/GenBank/DDBJ databases">
        <title>Arundinibacter roseus gen. nov., sp. nov., a new member of the family Cytophagaceae.</title>
        <authorList>
            <person name="Szuroczki S."/>
            <person name="Khayer B."/>
            <person name="Sproer C."/>
            <person name="Toumi M."/>
            <person name="Szabo A."/>
            <person name="Felfoldi T."/>
            <person name="Schumann P."/>
            <person name="Toth E."/>
        </authorList>
    </citation>
    <scope>NUCLEOTIDE SEQUENCE [LARGE SCALE GENOMIC DNA]</scope>
    <source>
        <strain evidence="3 4">DMA-k-7a</strain>
    </source>
</reference>
<dbReference type="AlphaFoldDB" id="A0A4R4KL46"/>